<protein>
    <submittedName>
        <fullName evidence="1">Uncharacterized protein</fullName>
    </submittedName>
</protein>
<sequence>MKKNNFEDIFENSIFPRLFRQRYLYTHAKYLKSIADIATYLYFKKYNRF</sequence>
<reference evidence="1" key="1">
    <citation type="journal article" date="2014" name="Front. Microbiol.">
        <title>High frequency of phylogenetically diverse reductive dehalogenase-homologous genes in deep subseafloor sedimentary metagenomes.</title>
        <authorList>
            <person name="Kawai M."/>
            <person name="Futagami T."/>
            <person name="Toyoda A."/>
            <person name="Takaki Y."/>
            <person name="Nishi S."/>
            <person name="Hori S."/>
            <person name="Arai W."/>
            <person name="Tsubouchi T."/>
            <person name="Morono Y."/>
            <person name="Uchiyama I."/>
            <person name="Ito T."/>
            <person name="Fujiyama A."/>
            <person name="Inagaki F."/>
            <person name="Takami H."/>
        </authorList>
    </citation>
    <scope>NUCLEOTIDE SEQUENCE</scope>
    <source>
        <strain evidence="1">Expedition CK06-06</strain>
    </source>
</reference>
<evidence type="ECO:0000313" key="1">
    <source>
        <dbReference type="EMBL" id="GAH46868.1"/>
    </source>
</evidence>
<gene>
    <name evidence="1" type="ORF">S03H2_12470</name>
</gene>
<organism evidence="1">
    <name type="scientific">marine sediment metagenome</name>
    <dbReference type="NCBI Taxonomy" id="412755"/>
    <lineage>
        <taxon>unclassified sequences</taxon>
        <taxon>metagenomes</taxon>
        <taxon>ecological metagenomes</taxon>
    </lineage>
</organism>
<proteinExistence type="predicted"/>
<accession>X1HNH3</accession>
<comment type="caution">
    <text evidence="1">The sequence shown here is derived from an EMBL/GenBank/DDBJ whole genome shotgun (WGS) entry which is preliminary data.</text>
</comment>
<name>X1HNH3_9ZZZZ</name>
<dbReference type="EMBL" id="BARU01006345">
    <property type="protein sequence ID" value="GAH46868.1"/>
    <property type="molecule type" value="Genomic_DNA"/>
</dbReference>
<dbReference type="AlphaFoldDB" id="X1HNH3"/>